<organism evidence="1">
    <name type="scientific">Siphoviridae sp. ctsf32</name>
    <dbReference type="NCBI Taxonomy" id="2827594"/>
    <lineage>
        <taxon>Viruses</taxon>
        <taxon>Duplodnaviria</taxon>
        <taxon>Heunggongvirae</taxon>
        <taxon>Uroviricota</taxon>
        <taxon>Caudoviricetes</taxon>
    </lineage>
</organism>
<dbReference type="EMBL" id="BK015882">
    <property type="protein sequence ID" value="DAD71490.1"/>
    <property type="molecule type" value="Genomic_DNA"/>
</dbReference>
<protein>
    <submittedName>
        <fullName evidence="1">Uncharacterized protein</fullName>
    </submittedName>
</protein>
<proteinExistence type="predicted"/>
<sequence length="31" mass="3284">MGLMGKIVGVLVILAIVVLMANNCDPPNFKI</sequence>
<accession>A0A8S5LNG3</accession>
<name>A0A8S5LNG3_9CAUD</name>
<reference evidence="1" key="1">
    <citation type="journal article" date="2021" name="Proc. Natl. Acad. Sci. U.S.A.">
        <title>A Catalog of Tens of Thousands of Viruses from Human Metagenomes Reveals Hidden Associations with Chronic Diseases.</title>
        <authorList>
            <person name="Tisza M.J."/>
            <person name="Buck C.B."/>
        </authorList>
    </citation>
    <scope>NUCLEOTIDE SEQUENCE</scope>
    <source>
        <strain evidence="1">Ctsf32</strain>
    </source>
</reference>
<evidence type="ECO:0000313" key="1">
    <source>
        <dbReference type="EMBL" id="DAD71490.1"/>
    </source>
</evidence>